<accession>A0A1G8HJC3</accession>
<feature type="domain" description="Response regulatory" evidence="7">
    <location>
        <begin position="20"/>
        <end position="138"/>
    </location>
</feature>
<dbReference type="Pfam" id="PF00072">
    <property type="entry name" value="Response_reg"/>
    <property type="match status" value="1"/>
</dbReference>
<dbReference type="RefSeq" id="WP_093173987.1">
    <property type="nucleotide sequence ID" value="NZ_FNCN01000032.1"/>
</dbReference>
<evidence type="ECO:0000259" key="6">
    <source>
        <dbReference type="PROSITE" id="PS50043"/>
    </source>
</evidence>
<dbReference type="InterPro" id="IPR016032">
    <property type="entry name" value="Sig_transdc_resp-reg_C-effctor"/>
</dbReference>
<gene>
    <name evidence="8" type="ORF">SAMN05421505_13259</name>
</gene>
<keyword evidence="3 8" id="KW-0238">DNA-binding</keyword>
<comment type="caution">
    <text evidence="5">Lacks conserved residue(s) required for the propagation of feature annotation.</text>
</comment>
<keyword evidence="9" id="KW-1185">Reference proteome</keyword>
<dbReference type="SUPFAM" id="SSF52172">
    <property type="entry name" value="CheY-like"/>
    <property type="match status" value="1"/>
</dbReference>
<dbReference type="Gene3D" id="3.40.50.2300">
    <property type="match status" value="1"/>
</dbReference>
<dbReference type="AlphaFoldDB" id="A0A1G8HJC3"/>
<proteinExistence type="predicted"/>
<dbReference type="PANTHER" id="PTHR43214:SF24">
    <property type="entry name" value="TRANSCRIPTIONAL REGULATORY PROTEIN NARL-RELATED"/>
    <property type="match status" value="1"/>
</dbReference>
<evidence type="ECO:0000256" key="2">
    <source>
        <dbReference type="ARBA" id="ARBA00023015"/>
    </source>
</evidence>
<evidence type="ECO:0000256" key="1">
    <source>
        <dbReference type="ARBA" id="ARBA00022553"/>
    </source>
</evidence>
<dbReference type="InterPro" id="IPR011006">
    <property type="entry name" value="CheY-like_superfamily"/>
</dbReference>
<dbReference type="EMBL" id="FNCN01000032">
    <property type="protein sequence ID" value="SDI06797.1"/>
    <property type="molecule type" value="Genomic_DNA"/>
</dbReference>
<dbReference type="PROSITE" id="PS50110">
    <property type="entry name" value="RESPONSE_REGULATORY"/>
    <property type="match status" value="1"/>
</dbReference>
<evidence type="ECO:0000313" key="8">
    <source>
        <dbReference type="EMBL" id="SDI06797.1"/>
    </source>
</evidence>
<protein>
    <submittedName>
        <fullName evidence="8">DNA-binding response regulator, NarL/FixJ family, contains REC and HTH domains</fullName>
    </submittedName>
</protein>
<dbReference type="CDD" id="cd17535">
    <property type="entry name" value="REC_NarL-like"/>
    <property type="match status" value="1"/>
</dbReference>
<keyword evidence="1" id="KW-0597">Phosphoprotein</keyword>
<dbReference type="SMART" id="SM00421">
    <property type="entry name" value="HTH_LUXR"/>
    <property type="match status" value="1"/>
</dbReference>
<evidence type="ECO:0000256" key="5">
    <source>
        <dbReference type="PROSITE-ProRule" id="PRU00169"/>
    </source>
</evidence>
<organism evidence="8 9">
    <name type="scientific">Sinosporangium album</name>
    <dbReference type="NCBI Taxonomy" id="504805"/>
    <lineage>
        <taxon>Bacteria</taxon>
        <taxon>Bacillati</taxon>
        <taxon>Actinomycetota</taxon>
        <taxon>Actinomycetes</taxon>
        <taxon>Streptosporangiales</taxon>
        <taxon>Streptosporangiaceae</taxon>
        <taxon>Sinosporangium</taxon>
    </lineage>
</organism>
<evidence type="ECO:0000259" key="7">
    <source>
        <dbReference type="PROSITE" id="PS50110"/>
    </source>
</evidence>
<dbReference type="Proteomes" id="UP000198923">
    <property type="component" value="Unassembled WGS sequence"/>
</dbReference>
<evidence type="ECO:0000256" key="4">
    <source>
        <dbReference type="ARBA" id="ARBA00023163"/>
    </source>
</evidence>
<dbReference type="PANTHER" id="PTHR43214">
    <property type="entry name" value="TWO-COMPONENT RESPONSE REGULATOR"/>
    <property type="match status" value="1"/>
</dbReference>
<dbReference type="STRING" id="504805.SAMN05421505_13259"/>
<dbReference type="PROSITE" id="PS50043">
    <property type="entry name" value="HTH_LUXR_2"/>
    <property type="match status" value="1"/>
</dbReference>
<evidence type="ECO:0000313" key="9">
    <source>
        <dbReference type="Proteomes" id="UP000198923"/>
    </source>
</evidence>
<dbReference type="GO" id="GO:0003677">
    <property type="term" value="F:DNA binding"/>
    <property type="evidence" value="ECO:0007669"/>
    <property type="project" value="UniProtKB-KW"/>
</dbReference>
<keyword evidence="2" id="KW-0805">Transcription regulation</keyword>
<name>A0A1G8HJC3_9ACTN</name>
<dbReference type="InterPro" id="IPR058245">
    <property type="entry name" value="NreC/VraR/RcsB-like_REC"/>
</dbReference>
<reference evidence="8 9" key="1">
    <citation type="submission" date="2016-10" db="EMBL/GenBank/DDBJ databases">
        <authorList>
            <person name="de Groot N.N."/>
        </authorList>
    </citation>
    <scope>NUCLEOTIDE SEQUENCE [LARGE SCALE GENOMIC DNA]</scope>
    <source>
        <strain evidence="8 9">CPCC 201354</strain>
    </source>
</reference>
<dbReference type="InterPro" id="IPR001789">
    <property type="entry name" value="Sig_transdc_resp-reg_receiver"/>
</dbReference>
<dbReference type="InterPro" id="IPR000792">
    <property type="entry name" value="Tscrpt_reg_LuxR_C"/>
</dbReference>
<dbReference type="InterPro" id="IPR039420">
    <property type="entry name" value="WalR-like"/>
</dbReference>
<dbReference type="SUPFAM" id="SSF46894">
    <property type="entry name" value="C-terminal effector domain of the bipartite response regulators"/>
    <property type="match status" value="1"/>
</dbReference>
<dbReference type="GO" id="GO:0006355">
    <property type="term" value="P:regulation of DNA-templated transcription"/>
    <property type="evidence" value="ECO:0007669"/>
    <property type="project" value="InterPro"/>
</dbReference>
<evidence type="ECO:0000256" key="3">
    <source>
        <dbReference type="ARBA" id="ARBA00023125"/>
    </source>
</evidence>
<dbReference type="Pfam" id="PF00196">
    <property type="entry name" value="GerE"/>
    <property type="match status" value="1"/>
</dbReference>
<dbReference type="GO" id="GO:0000160">
    <property type="term" value="P:phosphorelay signal transduction system"/>
    <property type="evidence" value="ECO:0007669"/>
    <property type="project" value="InterPro"/>
</dbReference>
<dbReference type="SMART" id="SM00448">
    <property type="entry name" value="REC"/>
    <property type="match status" value="1"/>
</dbReference>
<feature type="domain" description="HTH luxR-type" evidence="6">
    <location>
        <begin position="164"/>
        <end position="231"/>
    </location>
</feature>
<dbReference type="CDD" id="cd06170">
    <property type="entry name" value="LuxR_C_like"/>
    <property type="match status" value="1"/>
</dbReference>
<dbReference type="PRINTS" id="PR00038">
    <property type="entry name" value="HTHLUXR"/>
</dbReference>
<keyword evidence="4" id="KW-0804">Transcription</keyword>
<sequence length="242" mass="25314">MARGRGGARARGLVVGVGIRIVCCDKQTLVLAGVRAFLAHEPDMHIVRETQDIHETVRLALDLKPDVMLLGAPSQDVDLVGLVQRLRGAGGDNAPQVLIMASPEEEGGLLSALRAGARGVIGKDTSASDLSRAVRAVVGGQAALTPTMARRLLDWAMSAAPATVDVPPVARGLTGREREVMALVAKGLSDNEVAVTLGLSKATIRSHVHHLATKLGLSGRAQVIAFAYRYGLVNSDASDVEV</sequence>